<sequence length="384" mass="40662">MASVDLIGIGKKFGATDVLRDVTLRVADGEFLAILGASGCGKSTLLRILAGLEGTDQGEVRLGGIEVGHLRPKARDLAMVFQSYALYPYMTVGQNIALPLEMRRLSAWQRLPLLGRLMPGTRAARENIAEDVASVAGPLQLGALLGRKPAQLSGGQRQRVALARAMVRQPAAFLMDEPLSNLDAKLRIEARAEIVALQRRLGATILYVTHDQEEAMAMADRVAVMQGGRVLQVAAPQSLYDDPVSLDVARFVGSPPMNVFPVRLHSSGAVEALGTALPFHATGTAREGIVMGVRPEALRPAEQGIAVTLARIERLGGEALLYCTAPGLAQPLVAQVEAGEANDHAIGAPLRLMPRRALLFDGDGKRMVCRAGSVGAMALASAHG</sequence>
<dbReference type="Gene3D" id="2.40.50.100">
    <property type="match status" value="1"/>
</dbReference>
<organism evidence="6 7">
    <name type="scientific">Roseococcus pinisoli</name>
    <dbReference type="NCBI Taxonomy" id="2835040"/>
    <lineage>
        <taxon>Bacteria</taxon>
        <taxon>Pseudomonadati</taxon>
        <taxon>Pseudomonadota</taxon>
        <taxon>Alphaproteobacteria</taxon>
        <taxon>Acetobacterales</taxon>
        <taxon>Roseomonadaceae</taxon>
        <taxon>Roseococcus</taxon>
    </lineage>
</organism>
<dbReference type="InterPro" id="IPR012340">
    <property type="entry name" value="NA-bd_OB-fold"/>
</dbReference>
<evidence type="ECO:0000256" key="2">
    <source>
        <dbReference type="ARBA" id="ARBA00022448"/>
    </source>
</evidence>
<dbReference type="Proteomes" id="UP000766336">
    <property type="component" value="Unassembled WGS sequence"/>
</dbReference>
<accession>A0ABS5QHE7</accession>
<evidence type="ECO:0000256" key="4">
    <source>
        <dbReference type="ARBA" id="ARBA00022840"/>
    </source>
</evidence>
<keyword evidence="4 6" id="KW-0067">ATP-binding</keyword>
<dbReference type="Pfam" id="PF17912">
    <property type="entry name" value="OB_MalK"/>
    <property type="match status" value="1"/>
</dbReference>
<gene>
    <name evidence="6" type="ORF">KHU32_19345</name>
</gene>
<dbReference type="InterPro" id="IPR017871">
    <property type="entry name" value="ABC_transporter-like_CS"/>
</dbReference>
<dbReference type="PANTHER" id="PTHR43875:SF14">
    <property type="entry name" value="ABC TRANSPORTER ATP-BINDING PROTEIN"/>
    <property type="match status" value="1"/>
</dbReference>
<dbReference type="InterPro" id="IPR003593">
    <property type="entry name" value="AAA+_ATPase"/>
</dbReference>
<dbReference type="EMBL" id="JAHCDA010000004">
    <property type="protein sequence ID" value="MBS7813109.1"/>
    <property type="molecule type" value="Genomic_DNA"/>
</dbReference>
<comment type="similarity">
    <text evidence="1">Belongs to the ABC transporter superfamily.</text>
</comment>
<evidence type="ECO:0000256" key="1">
    <source>
        <dbReference type="ARBA" id="ARBA00005417"/>
    </source>
</evidence>
<dbReference type="InterPro" id="IPR003439">
    <property type="entry name" value="ABC_transporter-like_ATP-bd"/>
</dbReference>
<dbReference type="SMART" id="SM00382">
    <property type="entry name" value="AAA"/>
    <property type="match status" value="1"/>
</dbReference>
<dbReference type="InterPro" id="IPR008995">
    <property type="entry name" value="Mo/tungstate-bd_C_term_dom"/>
</dbReference>
<dbReference type="GO" id="GO:0005524">
    <property type="term" value="F:ATP binding"/>
    <property type="evidence" value="ECO:0007669"/>
    <property type="project" value="UniProtKB-KW"/>
</dbReference>
<keyword evidence="3" id="KW-0547">Nucleotide-binding</keyword>
<evidence type="ECO:0000259" key="5">
    <source>
        <dbReference type="PROSITE" id="PS50893"/>
    </source>
</evidence>
<dbReference type="RefSeq" id="WP_213671808.1">
    <property type="nucleotide sequence ID" value="NZ_JAHCDA010000004.1"/>
</dbReference>
<dbReference type="PANTHER" id="PTHR43875">
    <property type="entry name" value="MALTODEXTRIN IMPORT ATP-BINDING PROTEIN MSMX"/>
    <property type="match status" value="1"/>
</dbReference>
<name>A0ABS5QHE7_9PROT</name>
<dbReference type="InterPro" id="IPR040582">
    <property type="entry name" value="OB_MalK-like"/>
</dbReference>
<evidence type="ECO:0000313" key="7">
    <source>
        <dbReference type="Proteomes" id="UP000766336"/>
    </source>
</evidence>
<feature type="domain" description="ABC transporter" evidence="5">
    <location>
        <begin position="4"/>
        <end position="252"/>
    </location>
</feature>
<comment type="caution">
    <text evidence="6">The sequence shown here is derived from an EMBL/GenBank/DDBJ whole genome shotgun (WGS) entry which is preliminary data.</text>
</comment>
<keyword evidence="7" id="KW-1185">Reference proteome</keyword>
<dbReference type="SUPFAM" id="SSF52540">
    <property type="entry name" value="P-loop containing nucleoside triphosphate hydrolases"/>
    <property type="match status" value="1"/>
</dbReference>
<dbReference type="InterPro" id="IPR027417">
    <property type="entry name" value="P-loop_NTPase"/>
</dbReference>
<protein>
    <submittedName>
        <fullName evidence="6">ABC transporter ATP-binding protein</fullName>
    </submittedName>
</protein>
<dbReference type="PROSITE" id="PS00211">
    <property type="entry name" value="ABC_TRANSPORTER_1"/>
    <property type="match status" value="1"/>
</dbReference>
<reference evidence="6 7" key="1">
    <citation type="submission" date="2021-05" db="EMBL/GenBank/DDBJ databases">
        <title>Roseococcus sp. XZZS9, whole genome shotgun sequencing project.</title>
        <authorList>
            <person name="Zhao G."/>
            <person name="Shen L."/>
        </authorList>
    </citation>
    <scope>NUCLEOTIDE SEQUENCE [LARGE SCALE GENOMIC DNA]</scope>
    <source>
        <strain evidence="6 7">XZZS9</strain>
    </source>
</reference>
<keyword evidence="2" id="KW-0813">Transport</keyword>
<dbReference type="Gene3D" id="3.40.50.300">
    <property type="entry name" value="P-loop containing nucleotide triphosphate hydrolases"/>
    <property type="match status" value="1"/>
</dbReference>
<dbReference type="Gene3D" id="2.40.50.140">
    <property type="entry name" value="Nucleic acid-binding proteins"/>
    <property type="match status" value="1"/>
</dbReference>
<dbReference type="SUPFAM" id="SSF50331">
    <property type="entry name" value="MOP-like"/>
    <property type="match status" value="1"/>
</dbReference>
<evidence type="ECO:0000313" key="6">
    <source>
        <dbReference type="EMBL" id="MBS7813109.1"/>
    </source>
</evidence>
<proteinExistence type="inferred from homology"/>
<evidence type="ECO:0000256" key="3">
    <source>
        <dbReference type="ARBA" id="ARBA00022741"/>
    </source>
</evidence>
<dbReference type="PROSITE" id="PS50893">
    <property type="entry name" value="ABC_TRANSPORTER_2"/>
    <property type="match status" value="1"/>
</dbReference>
<dbReference type="Pfam" id="PF00005">
    <property type="entry name" value="ABC_tran"/>
    <property type="match status" value="1"/>
</dbReference>
<dbReference type="InterPro" id="IPR047641">
    <property type="entry name" value="ABC_transpr_MalK/UgpC-like"/>
</dbReference>